<sequence>MAKIFWQALGAGALAGLRSMTPLATLSSSLAKNKSASLASSPLRFLQSKVAATGLKLLAGAEMVADKTPGMPNRTDPPALLGRALSGALLGATLYKAGKNRQVAVGAALGSAAAVAATFASFYLRKNLGAHTQVPDTAWALAEDAATLSSSLAIARAPQAPHPRSGRYAGPKADRRRRPHDL</sequence>
<keyword evidence="5" id="KW-1185">Reference proteome</keyword>
<evidence type="ECO:0000256" key="1">
    <source>
        <dbReference type="SAM" id="MobiDB-lite"/>
    </source>
</evidence>
<accession>A0ABP7MCU8</accession>
<dbReference type="EMBL" id="BAABDH010000002">
    <property type="protein sequence ID" value="GAA3917472.1"/>
    <property type="molecule type" value="Genomic_DNA"/>
</dbReference>
<feature type="transmembrane region" description="Helical" evidence="2">
    <location>
        <begin position="103"/>
        <end position="124"/>
    </location>
</feature>
<dbReference type="Pfam" id="PF13548">
    <property type="entry name" value="DUF4126"/>
    <property type="match status" value="1"/>
</dbReference>
<name>A0ABP7MCU8_9BACT</name>
<feature type="region of interest" description="Disordered" evidence="1">
    <location>
        <begin position="155"/>
        <end position="182"/>
    </location>
</feature>
<proteinExistence type="predicted"/>
<reference evidence="5" key="1">
    <citation type="journal article" date="2019" name="Int. J. Syst. Evol. Microbiol.">
        <title>The Global Catalogue of Microorganisms (GCM) 10K type strain sequencing project: providing services to taxonomists for standard genome sequencing and annotation.</title>
        <authorList>
            <consortium name="The Broad Institute Genomics Platform"/>
            <consortium name="The Broad Institute Genome Sequencing Center for Infectious Disease"/>
            <person name="Wu L."/>
            <person name="Ma J."/>
        </authorList>
    </citation>
    <scope>NUCLEOTIDE SEQUENCE [LARGE SCALE GENOMIC DNA]</scope>
    <source>
        <strain evidence="5">JCM 17214</strain>
    </source>
</reference>
<evidence type="ECO:0000313" key="5">
    <source>
        <dbReference type="Proteomes" id="UP001499909"/>
    </source>
</evidence>
<feature type="domain" description="DUF4126" evidence="3">
    <location>
        <begin position="8"/>
        <end position="158"/>
    </location>
</feature>
<dbReference type="RefSeq" id="WP_345108331.1">
    <property type="nucleotide sequence ID" value="NZ_BAABDH010000002.1"/>
</dbReference>
<evidence type="ECO:0000313" key="4">
    <source>
        <dbReference type="EMBL" id="GAA3917472.1"/>
    </source>
</evidence>
<dbReference type="InterPro" id="IPR025196">
    <property type="entry name" value="DUF4126"/>
</dbReference>
<protein>
    <submittedName>
        <fullName evidence="4">DUF4126 family protein</fullName>
    </submittedName>
</protein>
<organism evidence="4 5">
    <name type="scientific">Hymenobacter algoricola</name>
    <dbReference type="NCBI Taxonomy" id="486267"/>
    <lineage>
        <taxon>Bacteria</taxon>
        <taxon>Pseudomonadati</taxon>
        <taxon>Bacteroidota</taxon>
        <taxon>Cytophagia</taxon>
        <taxon>Cytophagales</taxon>
        <taxon>Hymenobacteraceae</taxon>
        <taxon>Hymenobacter</taxon>
    </lineage>
</organism>
<comment type="caution">
    <text evidence="4">The sequence shown here is derived from an EMBL/GenBank/DDBJ whole genome shotgun (WGS) entry which is preliminary data.</text>
</comment>
<keyword evidence="2" id="KW-1133">Transmembrane helix</keyword>
<keyword evidence="2" id="KW-0472">Membrane</keyword>
<evidence type="ECO:0000256" key="2">
    <source>
        <dbReference type="SAM" id="Phobius"/>
    </source>
</evidence>
<dbReference type="Proteomes" id="UP001499909">
    <property type="component" value="Unassembled WGS sequence"/>
</dbReference>
<gene>
    <name evidence="4" type="ORF">GCM10022406_00310</name>
</gene>
<evidence type="ECO:0000259" key="3">
    <source>
        <dbReference type="Pfam" id="PF13548"/>
    </source>
</evidence>
<keyword evidence="2" id="KW-0812">Transmembrane</keyword>